<dbReference type="InterPro" id="IPR036412">
    <property type="entry name" value="HAD-like_sf"/>
</dbReference>
<dbReference type="PATRIC" id="fig|266128.3.peg.1359"/>
<dbReference type="Pfam" id="PF00702">
    <property type="entry name" value="Hydrolase"/>
    <property type="match status" value="1"/>
</dbReference>
<keyword evidence="2" id="KW-1185">Reference proteome</keyword>
<proteinExistence type="predicted"/>
<dbReference type="PANTHER" id="PTHR43611">
    <property type="entry name" value="ALPHA-D-GLUCOSE 1-PHOSPHATE PHOSPHATASE"/>
    <property type="match status" value="1"/>
</dbReference>
<dbReference type="PANTHER" id="PTHR43611:SF3">
    <property type="entry name" value="FLAVIN MONONUCLEOTIDE HYDROLASE 1, CHLOROPLATIC"/>
    <property type="match status" value="1"/>
</dbReference>
<gene>
    <name evidence="1" type="ORF">ABB25_11475</name>
</gene>
<reference evidence="1 2" key="1">
    <citation type="submission" date="2015-05" db="EMBL/GenBank/DDBJ databases">
        <title>Genome sequencing and analysis of members of genus Stenotrophomonas.</title>
        <authorList>
            <person name="Patil P.P."/>
            <person name="Midha S."/>
            <person name="Patil P.B."/>
        </authorList>
    </citation>
    <scope>NUCLEOTIDE SEQUENCE [LARGE SCALE GENOMIC DNA]</scope>
    <source>
        <strain evidence="1 2">DSM 17805</strain>
    </source>
</reference>
<dbReference type="Proteomes" id="UP000051254">
    <property type="component" value="Unassembled WGS sequence"/>
</dbReference>
<dbReference type="SUPFAM" id="SSF56784">
    <property type="entry name" value="HAD-like"/>
    <property type="match status" value="1"/>
</dbReference>
<dbReference type="SFLD" id="SFLDS00003">
    <property type="entry name" value="Haloacid_Dehalogenase"/>
    <property type="match status" value="1"/>
</dbReference>
<accession>A0A0R0BE77</accession>
<evidence type="ECO:0000313" key="2">
    <source>
        <dbReference type="Proteomes" id="UP000051254"/>
    </source>
</evidence>
<evidence type="ECO:0000313" key="1">
    <source>
        <dbReference type="EMBL" id="KRG55733.1"/>
    </source>
</evidence>
<dbReference type="InterPro" id="IPR006439">
    <property type="entry name" value="HAD-SF_hydro_IA"/>
</dbReference>
<dbReference type="NCBIfam" id="TIGR01509">
    <property type="entry name" value="HAD-SF-IA-v3"/>
    <property type="match status" value="1"/>
</dbReference>
<protein>
    <recommendedName>
        <fullName evidence="3">Hydrolase</fullName>
    </recommendedName>
</protein>
<name>A0A0R0BE77_9GAMM</name>
<dbReference type="AlphaFoldDB" id="A0A0R0BE77"/>
<dbReference type="Gene3D" id="3.40.50.1000">
    <property type="entry name" value="HAD superfamily/HAD-like"/>
    <property type="match status" value="1"/>
</dbReference>
<dbReference type="SFLD" id="SFLDG01129">
    <property type="entry name" value="C1.5:_HAD__Beta-PGM__Phosphata"/>
    <property type="match status" value="1"/>
</dbReference>
<sequence>MTAPLIRPALLLLDFDDVLADFNPRARNQALAHSLSLDADSIASALAALGRDAVTGSDPQQLDTVLQRLQQRLDCAISTGQWHAARMAATTVRRDCRQLLLGIAPVCPLAILSNNPAALAAPIAMALDLPGLDSTRVLTAGQLGLHKPDPACFTAATAQLGADPARTLFIDNLFTNVRGARSAGLMADTAHHAQSLRRVLKRHHLLR</sequence>
<dbReference type="OrthoDB" id="9797415at2"/>
<organism evidence="1 2">
    <name type="scientific">Stenotrophomonas koreensis</name>
    <dbReference type="NCBI Taxonomy" id="266128"/>
    <lineage>
        <taxon>Bacteria</taxon>
        <taxon>Pseudomonadati</taxon>
        <taxon>Pseudomonadota</taxon>
        <taxon>Gammaproteobacteria</taxon>
        <taxon>Lysobacterales</taxon>
        <taxon>Lysobacteraceae</taxon>
        <taxon>Stenotrophomonas</taxon>
    </lineage>
</organism>
<comment type="caution">
    <text evidence="1">The sequence shown here is derived from an EMBL/GenBank/DDBJ whole genome shotgun (WGS) entry which is preliminary data.</text>
</comment>
<dbReference type="EMBL" id="LDJH01000022">
    <property type="protein sequence ID" value="KRG55733.1"/>
    <property type="molecule type" value="Genomic_DNA"/>
</dbReference>
<dbReference type="STRING" id="266128.ABB25_11475"/>
<evidence type="ECO:0008006" key="3">
    <source>
        <dbReference type="Google" id="ProtNLM"/>
    </source>
</evidence>
<dbReference type="RefSeq" id="WP_057666917.1">
    <property type="nucleotide sequence ID" value="NZ_LDJH01000022.1"/>
</dbReference>
<dbReference type="InterPro" id="IPR023214">
    <property type="entry name" value="HAD_sf"/>
</dbReference>